<keyword evidence="2" id="KW-0560">Oxidoreductase</keyword>
<dbReference type="SUPFAM" id="SSF51735">
    <property type="entry name" value="NAD(P)-binding Rossmann-fold domains"/>
    <property type="match status" value="1"/>
</dbReference>
<evidence type="ECO:0000313" key="4">
    <source>
        <dbReference type="EMBL" id="KAK6222541.1"/>
    </source>
</evidence>
<evidence type="ECO:0000256" key="2">
    <source>
        <dbReference type="ARBA" id="ARBA00023002"/>
    </source>
</evidence>
<accession>A0AAV9TMG6</accession>
<dbReference type="SUPFAM" id="SSF50129">
    <property type="entry name" value="GroES-like"/>
    <property type="match status" value="1"/>
</dbReference>
<dbReference type="InterPro" id="IPR047122">
    <property type="entry name" value="Trans-enoyl_RdTase-like"/>
</dbReference>
<name>A0AAV9TMG6_9PEZI</name>
<dbReference type="EMBL" id="JASAOK010000018">
    <property type="protein sequence ID" value="KAK6222541.1"/>
    <property type="molecule type" value="Genomic_DNA"/>
</dbReference>
<dbReference type="AlphaFoldDB" id="A0AAV9TMG6"/>
<dbReference type="InterPro" id="IPR020843">
    <property type="entry name" value="ER"/>
</dbReference>
<sequence>MAGNMQALVIETPSGSAPIMVKKSIPVPEPAPNQVLVKISHIAQNPTDIQSLDSNAFGADAVLGCDFVGVVEKTGDKCSKLAEGDTVAGLVWGGEVKGLGSYGEYSLADDKISFRVPKNISLEEAATLPLASMTAWLALFSKDSLNISRDSGSDASILIWGGSSSVGAYAIQIAALHGLNVITTCSPRHFDLVKSLGANHVFDYREKDVVESIKKVAPRLEYVFDTIGNETSSGQASQVIAESGGRLCTVRPGKANTENVTKQTKVTDVLVWTAFLKDHQYGSFKWPANESDHKLGAEFFEKLPGWVEDGTIKPNTPQVIPGGLDGVEKGFQTYRNGSISGTKLVYKL</sequence>
<dbReference type="Gene3D" id="3.90.180.10">
    <property type="entry name" value="Medium-chain alcohol dehydrogenases, catalytic domain"/>
    <property type="match status" value="1"/>
</dbReference>
<dbReference type="InterPro" id="IPR013149">
    <property type="entry name" value="ADH-like_C"/>
</dbReference>
<dbReference type="InterPro" id="IPR011032">
    <property type="entry name" value="GroES-like_sf"/>
</dbReference>
<keyword evidence="5" id="KW-1185">Reference proteome</keyword>
<evidence type="ECO:0000259" key="3">
    <source>
        <dbReference type="SMART" id="SM00829"/>
    </source>
</evidence>
<dbReference type="PANTHER" id="PTHR45348:SF2">
    <property type="entry name" value="ZINC-TYPE ALCOHOL DEHYDROGENASE-LIKE PROTEIN C2E1P3.01"/>
    <property type="match status" value="1"/>
</dbReference>
<dbReference type="GO" id="GO:0016651">
    <property type="term" value="F:oxidoreductase activity, acting on NAD(P)H"/>
    <property type="evidence" value="ECO:0007669"/>
    <property type="project" value="InterPro"/>
</dbReference>
<dbReference type="CDD" id="cd08249">
    <property type="entry name" value="enoyl_reductase_like"/>
    <property type="match status" value="1"/>
</dbReference>
<proteinExistence type="inferred from homology"/>
<dbReference type="Pfam" id="PF00107">
    <property type="entry name" value="ADH_zinc_N"/>
    <property type="match status" value="1"/>
</dbReference>
<dbReference type="Proteomes" id="UP001327957">
    <property type="component" value="Unassembled WGS sequence"/>
</dbReference>
<comment type="caution">
    <text evidence="4">The sequence shown here is derived from an EMBL/GenBank/DDBJ whole genome shotgun (WGS) entry which is preliminary data.</text>
</comment>
<dbReference type="SMART" id="SM00829">
    <property type="entry name" value="PKS_ER"/>
    <property type="match status" value="1"/>
</dbReference>
<gene>
    <name evidence="4" type="ORF">QIS74_04243</name>
</gene>
<feature type="domain" description="Enoyl reductase (ER)" evidence="3">
    <location>
        <begin position="15"/>
        <end position="345"/>
    </location>
</feature>
<comment type="similarity">
    <text evidence="1">Belongs to the zinc-containing alcohol dehydrogenase family.</text>
</comment>
<evidence type="ECO:0000256" key="1">
    <source>
        <dbReference type="ARBA" id="ARBA00008072"/>
    </source>
</evidence>
<evidence type="ECO:0000313" key="5">
    <source>
        <dbReference type="Proteomes" id="UP001327957"/>
    </source>
</evidence>
<organism evidence="4 5">
    <name type="scientific">Colletotrichum tabaci</name>
    <dbReference type="NCBI Taxonomy" id="1209068"/>
    <lineage>
        <taxon>Eukaryota</taxon>
        <taxon>Fungi</taxon>
        <taxon>Dikarya</taxon>
        <taxon>Ascomycota</taxon>
        <taxon>Pezizomycotina</taxon>
        <taxon>Sordariomycetes</taxon>
        <taxon>Hypocreomycetidae</taxon>
        <taxon>Glomerellales</taxon>
        <taxon>Glomerellaceae</taxon>
        <taxon>Colletotrichum</taxon>
        <taxon>Colletotrichum destructivum species complex</taxon>
    </lineage>
</organism>
<reference evidence="4 5" key="1">
    <citation type="submission" date="2023-04" db="EMBL/GenBank/DDBJ databases">
        <title>Colletotrichum tabacum stain YC1 causing leaf anthracnose on Nicotiana tabacum(L.) cv.</title>
        <authorList>
            <person name="Ji Z."/>
            <person name="Wang M."/>
            <person name="Zhang J."/>
            <person name="Wang N."/>
            <person name="Zhou Z."/>
        </authorList>
    </citation>
    <scope>NUCLEOTIDE SEQUENCE [LARGE SCALE GENOMIC DNA]</scope>
    <source>
        <strain evidence="4 5">YC1</strain>
    </source>
</reference>
<dbReference type="PANTHER" id="PTHR45348">
    <property type="entry name" value="HYPOTHETICAL OXIDOREDUCTASE (EUROFUNG)"/>
    <property type="match status" value="1"/>
</dbReference>
<dbReference type="Pfam" id="PF08240">
    <property type="entry name" value="ADH_N"/>
    <property type="match status" value="1"/>
</dbReference>
<dbReference type="InterPro" id="IPR013154">
    <property type="entry name" value="ADH-like_N"/>
</dbReference>
<dbReference type="InterPro" id="IPR036291">
    <property type="entry name" value="NAD(P)-bd_dom_sf"/>
</dbReference>
<dbReference type="Gene3D" id="3.40.50.720">
    <property type="entry name" value="NAD(P)-binding Rossmann-like Domain"/>
    <property type="match status" value="1"/>
</dbReference>
<protein>
    <recommendedName>
        <fullName evidence="3">Enoyl reductase (ER) domain-containing protein</fullName>
    </recommendedName>
</protein>